<feature type="compositionally biased region" description="Acidic residues" evidence="7">
    <location>
        <begin position="436"/>
        <end position="454"/>
    </location>
</feature>
<dbReference type="Pfam" id="PF10996">
    <property type="entry name" value="Beta-Casp"/>
    <property type="match status" value="1"/>
</dbReference>
<feature type="domain" description="Beta-Casp" evidence="8">
    <location>
        <begin position="243"/>
        <end position="368"/>
    </location>
</feature>
<keyword evidence="3 6" id="KW-0507">mRNA processing</keyword>
<dbReference type="InterPro" id="IPR035639">
    <property type="entry name" value="CPSF2_MBL"/>
</dbReference>
<dbReference type="EMBL" id="CAJOBP010002341">
    <property type="protein sequence ID" value="CAF4349542.1"/>
    <property type="molecule type" value="Genomic_DNA"/>
</dbReference>
<dbReference type="InterPro" id="IPR027075">
    <property type="entry name" value="CPSF2"/>
</dbReference>
<dbReference type="Pfam" id="PF07521">
    <property type="entry name" value="RMMBL"/>
    <property type="match status" value="1"/>
</dbReference>
<dbReference type="CDD" id="cd16293">
    <property type="entry name" value="CPSF2-like_MBL-fold"/>
    <property type="match status" value="1"/>
</dbReference>
<dbReference type="InterPro" id="IPR001279">
    <property type="entry name" value="Metallo-B-lactamas"/>
</dbReference>
<comment type="subcellular location">
    <subcellularLocation>
        <location evidence="1 6">Nucleus</location>
    </subcellularLocation>
</comment>
<gene>
    <name evidence="9" type="ORF">TIS948_LOCUS31213</name>
    <name evidence="10" type="ORF">UJA718_LOCUS15701</name>
</gene>
<dbReference type="Proteomes" id="UP000663825">
    <property type="component" value="Unassembled WGS sequence"/>
</dbReference>
<dbReference type="PANTHER" id="PTHR45922">
    <property type="entry name" value="CLEAVAGE AND POLYADENYLATION SPECIFICITY FACTOR SUBUNIT 2"/>
    <property type="match status" value="1"/>
</dbReference>
<feature type="compositionally biased region" description="Polar residues" evidence="7">
    <location>
        <begin position="455"/>
        <end position="465"/>
    </location>
</feature>
<evidence type="ECO:0000313" key="10">
    <source>
        <dbReference type="EMBL" id="CAF4349542.1"/>
    </source>
</evidence>
<comment type="similarity">
    <text evidence="2 6">Belongs to the metallo-beta-lactamase superfamily. RNA-metabolizing metallo-beta-lactamase-like family. CPSF2/YSH1 subfamily.</text>
</comment>
<evidence type="ECO:0000256" key="4">
    <source>
        <dbReference type="ARBA" id="ARBA00022884"/>
    </source>
</evidence>
<dbReference type="InterPro" id="IPR036866">
    <property type="entry name" value="RibonucZ/Hydroxyglut_hydro"/>
</dbReference>
<dbReference type="InterPro" id="IPR025069">
    <property type="entry name" value="Cpsf2_C"/>
</dbReference>
<evidence type="ECO:0000256" key="2">
    <source>
        <dbReference type="ARBA" id="ARBA00010624"/>
    </source>
</evidence>
<dbReference type="PANTHER" id="PTHR45922:SF1">
    <property type="entry name" value="CLEAVAGE AND POLYADENYLATION SPECIFICITY FACTOR SUBUNIT 2"/>
    <property type="match status" value="1"/>
</dbReference>
<keyword evidence="11" id="KW-1185">Reference proteome</keyword>
<evidence type="ECO:0000313" key="9">
    <source>
        <dbReference type="EMBL" id="CAF3441283.1"/>
    </source>
</evidence>
<reference evidence="10" key="1">
    <citation type="submission" date="2021-02" db="EMBL/GenBank/DDBJ databases">
        <authorList>
            <person name="Nowell W R."/>
        </authorList>
    </citation>
    <scope>NUCLEOTIDE SEQUENCE</scope>
</reference>
<comment type="caution">
    <text evidence="10">The sequence shown here is derived from an EMBL/GenBank/DDBJ whole genome shotgun (WGS) entry which is preliminary data.</text>
</comment>
<keyword evidence="4 6" id="KW-0694">RNA-binding</keyword>
<proteinExistence type="inferred from homology"/>
<dbReference type="Pfam" id="PF13299">
    <property type="entry name" value="CPSF100_C"/>
    <property type="match status" value="1"/>
</dbReference>
<dbReference type="GO" id="GO:0006398">
    <property type="term" value="P:mRNA 3'-end processing by stem-loop binding and cleavage"/>
    <property type="evidence" value="ECO:0007669"/>
    <property type="project" value="InterPro"/>
</dbReference>
<dbReference type="OrthoDB" id="64353at2759"/>
<dbReference type="AlphaFoldDB" id="A0A820KWN8"/>
<dbReference type="Pfam" id="PF16661">
    <property type="entry name" value="Lactamase_B_6"/>
    <property type="match status" value="1"/>
</dbReference>
<evidence type="ECO:0000313" key="11">
    <source>
        <dbReference type="Proteomes" id="UP000663873"/>
    </source>
</evidence>
<accession>A0A820KWN8</accession>
<protein>
    <recommendedName>
        <fullName evidence="6">Cleavage and polyadenylation specificity factor subunit 2</fullName>
    </recommendedName>
    <alternativeName>
        <fullName evidence="6">Cleavage and polyadenylation specificity factor 100 kDa subunit</fullName>
    </alternativeName>
</protein>
<name>A0A820KWN8_9BILA</name>
<dbReference type="GO" id="GO:0003723">
    <property type="term" value="F:RNA binding"/>
    <property type="evidence" value="ECO:0007669"/>
    <property type="project" value="UniProtKB-KW"/>
</dbReference>
<dbReference type="InterPro" id="IPR011108">
    <property type="entry name" value="RMMBL"/>
</dbReference>
<dbReference type="FunFam" id="3.60.15.10:FF:000008">
    <property type="entry name" value="Cleavage and polyadenylation specificity factor subunit 2"/>
    <property type="match status" value="1"/>
</dbReference>
<evidence type="ECO:0000256" key="1">
    <source>
        <dbReference type="ARBA" id="ARBA00004123"/>
    </source>
</evidence>
<evidence type="ECO:0000259" key="8">
    <source>
        <dbReference type="SMART" id="SM01027"/>
    </source>
</evidence>
<evidence type="ECO:0000256" key="6">
    <source>
        <dbReference type="RuleBase" id="RU365006"/>
    </source>
</evidence>
<sequence>MASILKLQVITGAYNEGALAYLLQTDDFRFLLDCGWDENFSPEIIEEYKRHIKSIDAVLITYPDIYHLGALPYLVGHCGLKCPVYATIPVYKMGQMFMYDLHQSRSNSEDFTLFTLDHVDAAFDLFVQMKYDQSIQLEGNGQGLTITPLPAGHMIGGAIWKISKEGEEEIVYAVDYNHKKERHLNSSNLTKIIRPTLLITDALNTKYSQGQRKTKDAQLLTTILETMRRDGNVLICVDTAGRVLELALLLEQLWRNEQSGLFAYSLALLNNFSYQVIEFARSQVEWMSEKIVRQFEENRANPFHLRYVKLCHDLSELDKIRAPKVVLASQPDLESGFARDLFIQWVENDKNSIILTTRTCPGTLARELIDKPNLTSIEVEVRRKVPLEGAELEEYMERQRVLNEENAAKAQAEKKKARKLSKRSVDDEIRIEVDVAADDFAEEEDDDDDDDDENQANNKSKSSVADTIIDTGLPDDVKASPLLTPSANRLATLSPFAPKRKGFAMFPYKEEKYACDDYGEIINPNDYMIIETKPSVASDFSPMNFGDSDERHPSSELMDITNSTNLAPDMMAMMIQQASGVLPNNPSQHPLIQQVQHQPSSIPYKTIRDKRELKINAKVIYVDFEARSDRESIEKLLNQIKPKNLIFIHGTQDCIEQLEKYCTVKQIVQGRIFSPRVGEIVDATTERNLYQIKLKDSLLSSITFSKTRDVDVAYDYMQIRDSRMSRDSLLSSITFSKTRDVDVAWVDGVISHGGPPPATPLGTTTFTTVGQANTEWYLNPVSREVKDQMPPHPCVFVNEPKLLNLKMILIQQHGLKAEFVGGVLTCEDTVAIKRNETGKIILEGALSDTYYKVRRILYDQYAIL</sequence>
<dbReference type="InterPro" id="IPR022712">
    <property type="entry name" value="Beta_Casp"/>
</dbReference>
<evidence type="ECO:0000256" key="7">
    <source>
        <dbReference type="SAM" id="MobiDB-lite"/>
    </source>
</evidence>
<evidence type="ECO:0000256" key="5">
    <source>
        <dbReference type="ARBA" id="ARBA00023242"/>
    </source>
</evidence>
<dbReference type="SUPFAM" id="SSF56281">
    <property type="entry name" value="Metallo-hydrolase/oxidoreductase"/>
    <property type="match status" value="1"/>
</dbReference>
<dbReference type="GO" id="GO:0005847">
    <property type="term" value="C:mRNA cleavage and polyadenylation specificity factor complex"/>
    <property type="evidence" value="ECO:0007669"/>
    <property type="project" value="InterPro"/>
</dbReference>
<evidence type="ECO:0000256" key="3">
    <source>
        <dbReference type="ARBA" id="ARBA00022664"/>
    </source>
</evidence>
<feature type="region of interest" description="Disordered" evidence="7">
    <location>
        <begin position="436"/>
        <end position="467"/>
    </location>
</feature>
<organism evidence="10 11">
    <name type="scientific">Rotaria socialis</name>
    <dbReference type="NCBI Taxonomy" id="392032"/>
    <lineage>
        <taxon>Eukaryota</taxon>
        <taxon>Metazoa</taxon>
        <taxon>Spiralia</taxon>
        <taxon>Gnathifera</taxon>
        <taxon>Rotifera</taxon>
        <taxon>Eurotatoria</taxon>
        <taxon>Bdelloidea</taxon>
        <taxon>Philodinida</taxon>
        <taxon>Philodinidae</taxon>
        <taxon>Rotaria</taxon>
    </lineage>
</organism>
<keyword evidence="5 6" id="KW-0539">Nucleus</keyword>
<dbReference type="SMART" id="SM01027">
    <property type="entry name" value="Beta-Casp"/>
    <property type="match status" value="1"/>
</dbReference>
<dbReference type="Gene3D" id="3.60.15.10">
    <property type="entry name" value="Ribonuclease Z/Hydroxyacylglutathione hydrolase-like"/>
    <property type="match status" value="1"/>
</dbReference>
<dbReference type="EMBL" id="CAJNXB010005695">
    <property type="protein sequence ID" value="CAF3441283.1"/>
    <property type="molecule type" value="Genomic_DNA"/>
</dbReference>
<dbReference type="Proteomes" id="UP000663873">
    <property type="component" value="Unassembled WGS sequence"/>
</dbReference>